<dbReference type="InterPro" id="IPR052394">
    <property type="entry name" value="LRR-containing"/>
</dbReference>
<dbReference type="STRING" id="5888.A0EHA5"/>
<dbReference type="SMART" id="SM00368">
    <property type="entry name" value="LRR_RI"/>
    <property type="match status" value="4"/>
</dbReference>
<dbReference type="Proteomes" id="UP000000600">
    <property type="component" value="Unassembled WGS sequence"/>
</dbReference>
<dbReference type="EMBL" id="CT868679">
    <property type="protein sequence ID" value="CAK94696.1"/>
    <property type="molecule type" value="Genomic_DNA"/>
</dbReference>
<dbReference type="SUPFAM" id="SSF52047">
    <property type="entry name" value="RNI-like"/>
    <property type="match status" value="1"/>
</dbReference>
<proteinExistence type="predicted"/>
<dbReference type="OMA" id="AIENHKY"/>
<dbReference type="OrthoDB" id="415435at2759"/>
<dbReference type="InParanoid" id="A0EHA5"/>
<dbReference type="HOGENOM" id="CLU_006244_1_0_1"/>
<dbReference type="Gene3D" id="3.80.10.10">
    <property type="entry name" value="Ribonuclease Inhibitor"/>
    <property type="match status" value="1"/>
</dbReference>
<dbReference type="GeneID" id="5047851"/>
<evidence type="ECO:0000313" key="2">
    <source>
        <dbReference type="Proteomes" id="UP000000600"/>
    </source>
</evidence>
<gene>
    <name evidence="1" type="ORF">GSPATT00027020001</name>
</gene>
<dbReference type="RefSeq" id="XP_001462069.1">
    <property type="nucleotide sequence ID" value="XM_001462032.2"/>
</dbReference>
<dbReference type="PANTHER" id="PTHR24114">
    <property type="entry name" value="LEUCINE RICH REPEAT FAMILY PROTEIN"/>
    <property type="match status" value="1"/>
</dbReference>
<dbReference type="PANTHER" id="PTHR24114:SF2">
    <property type="entry name" value="F-BOX DOMAIN-CONTAINING PROTEIN-RELATED"/>
    <property type="match status" value="1"/>
</dbReference>
<protein>
    <recommendedName>
        <fullName evidence="3">Leucine Rich Repeat family protein</fullName>
    </recommendedName>
</protein>
<reference evidence="1 2" key="1">
    <citation type="journal article" date="2006" name="Nature">
        <title>Global trends of whole-genome duplications revealed by the ciliate Paramecium tetraurelia.</title>
        <authorList>
            <consortium name="Genoscope"/>
            <person name="Aury J.-M."/>
            <person name="Jaillon O."/>
            <person name="Duret L."/>
            <person name="Noel B."/>
            <person name="Jubin C."/>
            <person name="Porcel B.M."/>
            <person name="Segurens B."/>
            <person name="Daubin V."/>
            <person name="Anthouard V."/>
            <person name="Aiach N."/>
            <person name="Arnaiz O."/>
            <person name="Billaut A."/>
            <person name="Beisson J."/>
            <person name="Blanc I."/>
            <person name="Bouhouche K."/>
            <person name="Camara F."/>
            <person name="Duharcourt S."/>
            <person name="Guigo R."/>
            <person name="Gogendeau D."/>
            <person name="Katinka M."/>
            <person name="Keller A.-M."/>
            <person name="Kissmehl R."/>
            <person name="Klotz C."/>
            <person name="Koll F."/>
            <person name="Le Moue A."/>
            <person name="Lepere C."/>
            <person name="Malinsky S."/>
            <person name="Nowacki M."/>
            <person name="Nowak J.K."/>
            <person name="Plattner H."/>
            <person name="Poulain J."/>
            <person name="Ruiz F."/>
            <person name="Serrano V."/>
            <person name="Zagulski M."/>
            <person name="Dessen P."/>
            <person name="Betermier M."/>
            <person name="Weissenbach J."/>
            <person name="Scarpelli C."/>
            <person name="Schachter V."/>
            <person name="Sperling L."/>
            <person name="Meyer E."/>
            <person name="Cohen J."/>
            <person name="Wincker P."/>
        </authorList>
    </citation>
    <scope>NUCLEOTIDE SEQUENCE [LARGE SCALE GENOMIC DNA]</scope>
    <source>
        <strain evidence="1 2">Stock d4-2</strain>
    </source>
</reference>
<dbReference type="eggNOG" id="KOG4308">
    <property type="taxonomic scope" value="Eukaryota"/>
</dbReference>
<dbReference type="AlphaFoldDB" id="A0EHA5"/>
<name>A0EHA5_PARTE</name>
<sequence>MNSANDEIKMKKTTSQFSVKPTVLPQVMSTCKLGRFPIDGKLGESFQESNKRYNRQYFRIQTQAEKQEKAEKDKGIEDKDVFIQMQNNQEEAYEDMKQKDLVGPDSIKNYYQTYKKITRIKEQNKLFTVQNSVQTNLIIKSEQLRLLPCKMGLIKQKGESKVLAIENHKYGDKYVEVLSEGLRTLPVIQDFNFNQNRIKENGASLLLPLISKQARSIEMVSNIIGKKGLEPVLNVLPLQTCKIQVLNLEDNQLGDVLAQELFKAMQKNNTVKLLNVSKNQITNVSHTFIKQMIETNDSLEELYLHWNLIKGSGGAELFKALINNKNMKVLDLSYNLLGCGGSNLTPVLKQFFEENKEMIHLDLSANQFSLADSQSISEALKENHTIYGFHFSGNFGYVDSKGFLIIQNEMRNFNQIHTDYRIRGCETHSKPYSKGPRSEKLMDVCWICDGWQGQKFQWIPNKSGNASDEPIFIHLDFEGYEAIFLGKPDENGIYQTNRMVPTGELDYFYTGCQLQVASLTEPLKVHNEKFRVRTKIADQIIDVLLDETNHQTINKGKPVILDWDPNYDVKPRTCDPIYIPAKMKKQKRAWSFPISIWAPKYKFDTEELLRKCFERDWNCSKITKFVKKIEEQEQIKEMLWQSYKSIRETYRYYSAINPSADVFSMSQNPTSEFVNQCQLIDGKQMKLADVDLKFIATCSASQSDWKGNFRNPERYLVRYQMMEFLVRLSEDKYIRNQPGSPSYVQATRMILDQCLPHMSQYDSHKWRMERYFIEQCDDVCKKYKQVIDYVYMHNSQKKVKPGQAPFMCLDELKDVCNKANLFDENFVERDVNLAFCLSMLTQVDELESDRLFQMQLIEFMEALGRIADKYSPIGIGKQNEKEWTYEQRFAQPLYYKLEAFMIHLIHTSVDEETKKNWKIPTVSMFDLIEEDDQ</sequence>
<accession>A0EHA5</accession>
<keyword evidence="2" id="KW-1185">Reference proteome</keyword>
<evidence type="ECO:0008006" key="3">
    <source>
        <dbReference type="Google" id="ProtNLM"/>
    </source>
</evidence>
<dbReference type="KEGG" id="ptm:GSPATT00027020001"/>
<dbReference type="InterPro" id="IPR032675">
    <property type="entry name" value="LRR_dom_sf"/>
</dbReference>
<evidence type="ECO:0000313" key="1">
    <source>
        <dbReference type="EMBL" id="CAK94696.1"/>
    </source>
</evidence>
<organism evidence="1 2">
    <name type="scientific">Paramecium tetraurelia</name>
    <dbReference type="NCBI Taxonomy" id="5888"/>
    <lineage>
        <taxon>Eukaryota</taxon>
        <taxon>Sar</taxon>
        <taxon>Alveolata</taxon>
        <taxon>Ciliophora</taxon>
        <taxon>Intramacronucleata</taxon>
        <taxon>Oligohymenophorea</taxon>
        <taxon>Peniculida</taxon>
        <taxon>Parameciidae</taxon>
        <taxon>Paramecium</taxon>
    </lineage>
</organism>